<dbReference type="STRING" id="52.CMC5_023950"/>
<dbReference type="AlphaFoldDB" id="A0A0K1EC48"/>
<evidence type="ECO:0008006" key="5">
    <source>
        <dbReference type="Google" id="ProtNLM"/>
    </source>
</evidence>
<keyword evidence="2" id="KW-0812">Transmembrane</keyword>
<organism evidence="3 4">
    <name type="scientific">Chondromyces crocatus</name>
    <dbReference type="NCBI Taxonomy" id="52"/>
    <lineage>
        <taxon>Bacteria</taxon>
        <taxon>Pseudomonadati</taxon>
        <taxon>Myxococcota</taxon>
        <taxon>Polyangia</taxon>
        <taxon>Polyangiales</taxon>
        <taxon>Polyangiaceae</taxon>
        <taxon>Chondromyces</taxon>
    </lineage>
</organism>
<keyword evidence="4" id="KW-1185">Reference proteome</keyword>
<accession>A0A0K1EC48</accession>
<keyword evidence="2" id="KW-0472">Membrane</keyword>
<evidence type="ECO:0000313" key="3">
    <source>
        <dbReference type="EMBL" id="AKT38252.1"/>
    </source>
</evidence>
<evidence type="ECO:0000256" key="2">
    <source>
        <dbReference type="SAM" id="Phobius"/>
    </source>
</evidence>
<feature type="transmembrane region" description="Helical" evidence="2">
    <location>
        <begin position="493"/>
        <end position="526"/>
    </location>
</feature>
<reference evidence="3 4" key="1">
    <citation type="submission" date="2015-07" db="EMBL/GenBank/DDBJ databases">
        <title>Genome analysis of myxobacterium Chondromyces crocatus Cm c5 reveals a high potential for natural compound synthesis and the genetic basis for the loss of fruiting body formation.</title>
        <authorList>
            <person name="Zaburannyi N."/>
            <person name="Bunk B."/>
            <person name="Maier J."/>
            <person name="Overmann J."/>
            <person name="Mueller R."/>
        </authorList>
    </citation>
    <scope>NUCLEOTIDE SEQUENCE [LARGE SCALE GENOMIC DNA]</scope>
    <source>
        <strain evidence="3 4">Cm c5</strain>
    </source>
</reference>
<protein>
    <recommendedName>
        <fullName evidence="5">Bacteriophage tail tape measure N-terminal domain-containing protein</fullName>
    </recommendedName>
</protein>
<feature type="transmembrane region" description="Helical" evidence="2">
    <location>
        <begin position="453"/>
        <end position="472"/>
    </location>
</feature>
<dbReference type="EMBL" id="CP012159">
    <property type="protein sequence ID" value="AKT38252.1"/>
    <property type="molecule type" value="Genomic_DNA"/>
</dbReference>
<sequence>MGADAKATFAIELENKTSGAADSAGNALERLRSKIKAGQSALAEMQAAMQRLKASAVVEQYQRQAASLSQLEAQMRRLQSANVVNIDKYRELKSRLEAARTAVARLSQEDSVKAFLQMRDAINAKRQSVASAQAEFVQLGGTFGKTNQSAKEANGGLGELMETAQMAGGPVGSLAGRAGQLKAMLGKGGATGALVVLIAALAALTVGLGVAAASLAAFALQAAGAARASRLLLDAATGSAAAGGALAGQIDAVAGRVALTHAQLEEMALSLARTRLEGQGLASALSAVAMASSVMGTTAGAKLQGIAEQAARARRFVVGAFDLDGTGLKLDDVAGALAERLGLSFSAAVAAIQNGQVRVEHGLQALDDAIQKKFGHIARAQLLGLSFQLQRAREDFSRLFGGVHIDPLLQGLRGVLRLLDQSTISGRALKVLAEAILNPLFASLSRGAPYARAFFQGMVIGALLVAIAVLRVKKALDSVFGSESTSKVDGLRLAMLSGAAALGALLGLVVVLSIPFVFLGTAIYRVYSEARALYAVLSGLDFGSIATNLLAGLVNGIEGGASWVLGAVRNLADRMMGTIKSALGIASPSKVFALYGRFTGEGLVQGIEASQPDVDSAVSNLVSIPSAEGPAVAGASIRNQQGGNTYNITIHGVKDAEQLKSPSFLAQLAAALEGAALAGGIPLEPEMG</sequence>
<dbReference type="KEGG" id="ccro:CMC5_023950"/>
<gene>
    <name evidence="3" type="ORF">CMC5_023950</name>
</gene>
<keyword evidence="1" id="KW-0175">Coiled coil</keyword>
<keyword evidence="2" id="KW-1133">Transmembrane helix</keyword>
<evidence type="ECO:0000313" key="4">
    <source>
        <dbReference type="Proteomes" id="UP000067626"/>
    </source>
</evidence>
<evidence type="ECO:0000256" key="1">
    <source>
        <dbReference type="SAM" id="Coils"/>
    </source>
</evidence>
<dbReference type="Proteomes" id="UP000067626">
    <property type="component" value="Chromosome"/>
</dbReference>
<proteinExistence type="predicted"/>
<feature type="transmembrane region" description="Helical" evidence="2">
    <location>
        <begin position="192"/>
        <end position="220"/>
    </location>
</feature>
<name>A0A0K1EC48_CHOCO</name>
<feature type="coiled-coil region" evidence="1">
    <location>
        <begin position="28"/>
        <end position="109"/>
    </location>
</feature>